<name>A0A917Z9N5_9GAMM</name>
<feature type="domain" description="Multidrug resistance protein MdtA-like C-terminal permuted SH3" evidence="8">
    <location>
        <begin position="308"/>
        <end position="368"/>
    </location>
</feature>
<evidence type="ECO:0000256" key="3">
    <source>
        <dbReference type="SAM" id="MobiDB-lite"/>
    </source>
</evidence>
<dbReference type="InterPro" id="IPR058624">
    <property type="entry name" value="MdtA-like_HH"/>
</dbReference>
<dbReference type="Pfam" id="PF25876">
    <property type="entry name" value="HH_MFP_RND"/>
    <property type="match status" value="1"/>
</dbReference>
<organism evidence="9 10">
    <name type="scientific">Marinobacterium nitratireducens</name>
    <dbReference type="NCBI Taxonomy" id="518897"/>
    <lineage>
        <taxon>Bacteria</taxon>
        <taxon>Pseudomonadati</taxon>
        <taxon>Pseudomonadota</taxon>
        <taxon>Gammaproteobacteria</taxon>
        <taxon>Oceanospirillales</taxon>
        <taxon>Oceanospirillaceae</taxon>
        <taxon>Marinobacterium</taxon>
    </lineage>
</organism>
<dbReference type="RefSeq" id="WP_188859303.1">
    <property type="nucleotide sequence ID" value="NZ_BMLT01000002.1"/>
</dbReference>
<dbReference type="InterPro" id="IPR058626">
    <property type="entry name" value="MdtA-like_b-barrel"/>
</dbReference>
<dbReference type="Gene3D" id="2.40.420.20">
    <property type="match status" value="1"/>
</dbReference>
<evidence type="ECO:0000256" key="4">
    <source>
        <dbReference type="SAM" id="SignalP"/>
    </source>
</evidence>
<dbReference type="Pfam" id="PF25944">
    <property type="entry name" value="Beta-barrel_RND"/>
    <property type="match status" value="1"/>
</dbReference>
<keyword evidence="10" id="KW-1185">Reference proteome</keyword>
<dbReference type="GO" id="GO:0022857">
    <property type="term" value="F:transmembrane transporter activity"/>
    <property type="evidence" value="ECO:0007669"/>
    <property type="project" value="InterPro"/>
</dbReference>
<feature type="region of interest" description="Disordered" evidence="3">
    <location>
        <begin position="376"/>
        <end position="397"/>
    </location>
</feature>
<dbReference type="PANTHER" id="PTHR30158:SF3">
    <property type="entry name" value="MULTIDRUG EFFLUX PUMP SUBUNIT ACRA-RELATED"/>
    <property type="match status" value="1"/>
</dbReference>
<feature type="domain" description="Multidrug resistance protein MdtA-like barrel-sandwich hybrid" evidence="6">
    <location>
        <begin position="65"/>
        <end position="208"/>
    </location>
</feature>
<evidence type="ECO:0000256" key="2">
    <source>
        <dbReference type="ARBA" id="ARBA00009477"/>
    </source>
</evidence>
<evidence type="ECO:0000259" key="7">
    <source>
        <dbReference type="Pfam" id="PF25944"/>
    </source>
</evidence>
<evidence type="ECO:0000259" key="5">
    <source>
        <dbReference type="Pfam" id="PF25876"/>
    </source>
</evidence>
<dbReference type="Gene3D" id="2.40.30.170">
    <property type="match status" value="1"/>
</dbReference>
<dbReference type="NCBIfam" id="TIGR01730">
    <property type="entry name" value="RND_mfp"/>
    <property type="match status" value="1"/>
</dbReference>
<dbReference type="Gene3D" id="2.40.50.100">
    <property type="match status" value="1"/>
</dbReference>
<proteinExistence type="inferred from homology"/>
<feature type="domain" description="Multidrug resistance protein MdtA-like beta-barrel" evidence="7">
    <location>
        <begin position="212"/>
        <end position="302"/>
    </location>
</feature>
<feature type="chain" id="PRO_5037954368" evidence="4">
    <location>
        <begin position="22"/>
        <end position="397"/>
    </location>
</feature>
<evidence type="ECO:0000313" key="10">
    <source>
        <dbReference type="Proteomes" id="UP000599578"/>
    </source>
</evidence>
<dbReference type="GO" id="GO:0046677">
    <property type="term" value="P:response to antibiotic"/>
    <property type="evidence" value="ECO:0007669"/>
    <property type="project" value="TreeGrafter"/>
</dbReference>
<evidence type="ECO:0000259" key="6">
    <source>
        <dbReference type="Pfam" id="PF25917"/>
    </source>
</evidence>
<feature type="domain" description="Multidrug resistance protein MdtA-like alpha-helical hairpin" evidence="5">
    <location>
        <begin position="106"/>
        <end position="175"/>
    </location>
</feature>
<accession>A0A917Z9N5</accession>
<dbReference type="Gene3D" id="1.10.287.470">
    <property type="entry name" value="Helix hairpin bin"/>
    <property type="match status" value="1"/>
</dbReference>
<comment type="subcellular location">
    <subcellularLocation>
        <location evidence="1">Cell inner membrane</location>
        <topology evidence="1">Lipid-anchor</topology>
    </subcellularLocation>
</comment>
<comment type="caution">
    <text evidence="9">The sequence shown here is derived from an EMBL/GenBank/DDBJ whole genome shotgun (WGS) entry which is preliminary data.</text>
</comment>
<dbReference type="AlphaFoldDB" id="A0A917Z9N5"/>
<evidence type="ECO:0000256" key="1">
    <source>
        <dbReference type="ARBA" id="ARBA00004519"/>
    </source>
</evidence>
<dbReference type="GO" id="GO:0005886">
    <property type="term" value="C:plasma membrane"/>
    <property type="evidence" value="ECO:0007669"/>
    <property type="project" value="UniProtKB-SubCell"/>
</dbReference>
<dbReference type="InterPro" id="IPR058625">
    <property type="entry name" value="MdtA-like_BSH"/>
</dbReference>
<reference evidence="9 10" key="1">
    <citation type="journal article" date="2014" name="Int. J. Syst. Evol. Microbiol.">
        <title>Complete genome sequence of Corynebacterium casei LMG S-19264T (=DSM 44701T), isolated from a smear-ripened cheese.</title>
        <authorList>
            <consortium name="US DOE Joint Genome Institute (JGI-PGF)"/>
            <person name="Walter F."/>
            <person name="Albersmeier A."/>
            <person name="Kalinowski J."/>
            <person name="Ruckert C."/>
        </authorList>
    </citation>
    <scope>NUCLEOTIDE SEQUENCE [LARGE SCALE GENOMIC DNA]</scope>
    <source>
        <strain evidence="9 10">CGMCC 1.7286</strain>
    </source>
</reference>
<sequence length="397" mass="42322">MLHTSLVRSLSAALVAGLLLAGCDTSAPTATAGHAAPAPEVDVLTVHSRAVDLRTELTGRTAAHRIAEVRPQVTGIVLERLFEEGSDVKTGQVLYRIDPVIYKAEVASAEASLAKAQAAERSARLKADRYTELAKRQAVSRQDQDDAHAAWKQAQAEVAAARAALERARIDLAYTEVKAPIDGRIGKSGVTEGALVTAEQAAPLTTIQQLDPLYVDMRQSTSELLRLKRAFADGSLVAGPGESARIHLQLEDGTRYDAPGTLQFSDVTVDESTGMVNLRAEVPNPDLLLLPGMFVRGQLTEGKRPEGMLVPQAGVTRTPNGGASVLVVTADNKVEKRTVELGRAIDGNWLVESGLEDGVRVIVAGIQKVRPGMTVKPMETGTSEHVVQTRNSNPQDS</sequence>
<dbReference type="FunFam" id="2.40.420.20:FF:000001">
    <property type="entry name" value="Efflux RND transporter periplasmic adaptor subunit"/>
    <property type="match status" value="1"/>
</dbReference>
<gene>
    <name evidence="9" type="primary">acrA</name>
    <name evidence="9" type="ORF">GCM10011348_11450</name>
</gene>
<comment type="similarity">
    <text evidence="2">Belongs to the membrane fusion protein (MFP) (TC 8.A.1) family.</text>
</comment>
<dbReference type="PANTHER" id="PTHR30158">
    <property type="entry name" value="ACRA/E-RELATED COMPONENT OF DRUG EFFLUX TRANSPORTER"/>
    <property type="match status" value="1"/>
</dbReference>
<keyword evidence="4" id="KW-0732">Signal</keyword>
<dbReference type="SUPFAM" id="SSF111369">
    <property type="entry name" value="HlyD-like secretion proteins"/>
    <property type="match status" value="1"/>
</dbReference>
<dbReference type="InterPro" id="IPR058627">
    <property type="entry name" value="MdtA-like_C"/>
</dbReference>
<evidence type="ECO:0000259" key="8">
    <source>
        <dbReference type="Pfam" id="PF25967"/>
    </source>
</evidence>
<evidence type="ECO:0000313" key="9">
    <source>
        <dbReference type="EMBL" id="GGO78754.1"/>
    </source>
</evidence>
<dbReference type="InterPro" id="IPR006143">
    <property type="entry name" value="RND_pump_MFP"/>
</dbReference>
<feature type="signal peptide" evidence="4">
    <location>
        <begin position="1"/>
        <end position="21"/>
    </location>
</feature>
<dbReference type="Proteomes" id="UP000599578">
    <property type="component" value="Unassembled WGS sequence"/>
</dbReference>
<dbReference type="Pfam" id="PF25917">
    <property type="entry name" value="BSH_RND"/>
    <property type="match status" value="1"/>
</dbReference>
<feature type="compositionally biased region" description="Polar residues" evidence="3">
    <location>
        <begin position="380"/>
        <end position="397"/>
    </location>
</feature>
<dbReference type="Pfam" id="PF25967">
    <property type="entry name" value="RND-MFP_C"/>
    <property type="match status" value="1"/>
</dbReference>
<dbReference type="EMBL" id="BMLT01000002">
    <property type="protein sequence ID" value="GGO78754.1"/>
    <property type="molecule type" value="Genomic_DNA"/>
</dbReference>
<protein>
    <submittedName>
        <fullName evidence="9">MexE family multidrug efflux RND transporter periplasmic adaptor subunit</fullName>
    </submittedName>
</protein>